<reference evidence="2" key="1">
    <citation type="submission" date="2014-09" db="EMBL/GenBank/DDBJ databases">
        <authorList>
            <person name="Magalhaes I.L.F."/>
            <person name="Oliveira U."/>
            <person name="Santos F.R."/>
            <person name="Vidigal T.H.D.A."/>
            <person name="Brescovit A.D."/>
            <person name="Santos A.J."/>
        </authorList>
    </citation>
    <scope>NUCLEOTIDE SEQUENCE</scope>
    <source>
        <tissue evidence="2">Shoot tissue taken approximately 20 cm above the soil surface</tissue>
    </source>
</reference>
<evidence type="ECO:0000313" key="2">
    <source>
        <dbReference type="EMBL" id="JAE09390.1"/>
    </source>
</evidence>
<protein>
    <submittedName>
        <fullName evidence="2">Uncharacterized protein</fullName>
    </submittedName>
</protein>
<dbReference type="AlphaFoldDB" id="A0A0A9F8K3"/>
<proteinExistence type="predicted"/>
<organism evidence="2">
    <name type="scientific">Arundo donax</name>
    <name type="common">Giant reed</name>
    <name type="synonym">Donax arundinaceus</name>
    <dbReference type="NCBI Taxonomy" id="35708"/>
    <lineage>
        <taxon>Eukaryota</taxon>
        <taxon>Viridiplantae</taxon>
        <taxon>Streptophyta</taxon>
        <taxon>Embryophyta</taxon>
        <taxon>Tracheophyta</taxon>
        <taxon>Spermatophyta</taxon>
        <taxon>Magnoliopsida</taxon>
        <taxon>Liliopsida</taxon>
        <taxon>Poales</taxon>
        <taxon>Poaceae</taxon>
        <taxon>PACMAD clade</taxon>
        <taxon>Arundinoideae</taxon>
        <taxon>Arundineae</taxon>
        <taxon>Arundo</taxon>
    </lineage>
</organism>
<feature type="compositionally biased region" description="Polar residues" evidence="1">
    <location>
        <begin position="52"/>
        <end position="69"/>
    </location>
</feature>
<sequence length="69" mass="7941">MKKQRFNVFLSLQTCKQCIQPIKREDPAFGSLPWSTISFNRKAHSSDRPISSRDNNCTQSQPTRTEAAR</sequence>
<feature type="region of interest" description="Disordered" evidence="1">
    <location>
        <begin position="40"/>
        <end position="69"/>
    </location>
</feature>
<dbReference type="EMBL" id="GBRH01188506">
    <property type="protein sequence ID" value="JAE09390.1"/>
    <property type="molecule type" value="Transcribed_RNA"/>
</dbReference>
<name>A0A0A9F8K3_ARUDO</name>
<accession>A0A0A9F8K3</accession>
<evidence type="ECO:0000256" key="1">
    <source>
        <dbReference type="SAM" id="MobiDB-lite"/>
    </source>
</evidence>
<reference evidence="2" key="2">
    <citation type="journal article" date="2015" name="Data Brief">
        <title>Shoot transcriptome of the giant reed, Arundo donax.</title>
        <authorList>
            <person name="Barrero R.A."/>
            <person name="Guerrero F.D."/>
            <person name="Moolhuijzen P."/>
            <person name="Goolsby J.A."/>
            <person name="Tidwell J."/>
            <person name="Bellgard S.E."/>
            <person name="Bellgard M.I."/>
        </authorList>
    </citation>
    <scope>NUCLEOTIDE SEQUENCE</scope>
    <source>
        <tissue evidence="2">Shoot tissue taken approximately 20 cm above the soil surface</tissue>
    </source>
</reference>